<gene>
    <name evidence="2" type="ORF">EV186_101773</name>
</gene>
<dbReference type="RefSeq" id="WP_133847668.1">
    <property type="nucleotide sequence ID" value="NZ_SNXZ01000001.1"/>
</dbReference>
<proteinExistence type="predicted"/>
<dbReference type="EMBL" id="SNXZ01000001">
    <property type="protein sequence ID" value="TDQ04815.1"/>
    <property type="molecule type" value="Genomic_DNA"/>
</dbReference>
<keyword evidence="3" id="KW-1185">Reference proteome</keyword>
<evidence type="ECO:0000313" key="3">
    <source>
        <dbReference type="Proteomes" id="UP000295444"/>
    </source>
</evidence>
<dbReference type="OrthoDB" id="4774496at2"/>
<feature type="transmembrane region" description="Helical" evidence="1">
    <location>
        <begin position="38"/>
        <end position="62"/>
    </location>
</feature>
<organism evidence="2 3">
    <name type="scientific">Labedaea rhizosphaerae</name>
    <dbReference type="NCBI Taxonomy" id="598644"/>
    <lineage>
        <taxon>Bacteria</taxon>
        <taxon>Bacillati</taxon>
        <taxon>Actinomycetota</taxon>
        <taxon>Actinomycetes</taxon>
        <taxon>Pseudonocardiales</taxon>
        <taxon>Pseudonocardiaceae</taxon>
        <taxon>Labedaea</taxon>
    </lineage>
</organism>
<protein>
    <submittedName>
        <fullName evidence="2">Uncharacterized protein</fullName>
    </submittedName>
</protein>
<evidence type="ECO:0000313" key="2">
    <source>
        <dbReference type="EMBL" id="TDQ04815.1"/>
    </source>
</evidence>
<evidence type="ECO:0000256" key="1">
    <source>
        <dbReference type="SAM" id="Phobius"/>
    </source>
</evidence>
<dbReference type="AlphaFoldDB" id="A0A4V3D088"/>
<accession>A0A4V3D088</accession>
<keyword evidence="1" id="KW-0812">Transmembrane</keyword>
<dbReference type="Proteomes" id="UP000295444">
    <property type="component" value="Unassembled WGS sequence"/>
</dbReference>
<keyword evidence="1" id="KW-0472">Membrane</keyword>
<name>A0A4V3D088_LABRH</name>
<keyword evidence="1" id="KW-1133">Transmembrane helix</keyword>
<reference evidence="2 3" key="1">
    <citation type="submission" date="2019-03" db="EMBL/GenBank/DDBJ databases">
        <title>Genomic Encyclopedia of Type Strains, Phase IV (KMG-IV): sequencing the most valuable type-strain genomes for metagenomic binning, comparative biology and taxonomic classification.</title>
        <authorList>
            <person name="Goeker M."/>
        </authorList>
    </citation>
    <scope>NUCLEOTIDE SEQUENCE [LARGE SCALE GENOMIC DNA]</scope>
    <source>
        <strain evidence="2 3">DSM 45361</strain>
    </source>
</reference>
<sequence length="75" mass="7942">MRARSLAYLIVGMVLLVLGAQGAIRLLADHDNGGFLGWIPGGFLAQLSCYILIAVVGSYVAARGSGKVRPAERDR</sequence>
<comment type="caution">
    <text evidence="2">The sequence shown here is derived from an EMBL/GenBank/DDBJ whole genome shotgun (WGS) entry which is preliminary data.</text>
</comment>